<dbReference type="RefSeq" id="WP_097176081.1">
    <property type="nucleotide sequence ID" value="NZ_OBML01000012.1"/>
</dbReference>
<protein>
    <submittedName>
        <fullName evidence="2">Catechol 2,3-dioxygenase</fullName>
    </submittedName>
</protein>
<dbReference type="Pfam" id="PF00903">
    <property type="entry name" value="Glyoxalase"/>
    <property type="match status" value="1"/>
</dbReference>
<dbReference type="InterPro" id="IPR037523">
    <property type="entry name" value="VOC_core"/>
</dbReference>
<keyword evidence="2" id="KW-0223">Dioxygenase</keyword>
<dbReference type="Gene3D" id="3.10.180.10">
    <property type="entry name" value="2,3-Dihydroxybiphenyl 1,2-Dioxygenase, domain 1"/>
    <property type="match status" value="1"/>
</dbReference>
<dbReference type="InterPro" id="IPR004360">
    <property type="entry name" value="Glyas_Fos-R_dOase_dom"/>
</dbReference>
<dbReference type="PANTHER" id="PTHR21366:SF22">
    <property type="entry name" value="VOC DOMAIN-CONTAINING PROTEIN"/>
    <property type="match status" value="1"/>
</dbReference>
<dbReference type="PROSITE" id="PS51819">
    <property type="entry name" value="VOC"/>
    <property type="match status" value="1"/>
</dbReference>
<dbReference type="OrthoDB" id="9812656at2"/>
<keyword evidence="3" id="KW-1185">Reference proteome</keyword>
<dbReference type="AlphaFoldDB" id="A0A285TJ01"/>
<evidence type="ECO:0000313" key="3">
    <source>
        <dbReference type="Proteomes" id="UP000219331"/>
    </source>
</evidence>
<dbReference type="Proteomes" id="UP000219331">
    <property type="component" value="Unassembled WGS sequence"/>
</dbReference>
<gene>
    <name evidence="2" type="ORF">SAMN05421512_11236</name>
</gene>
<dbReference type="GO" id="GO:0051213">
    <property type="term" value="F:dioxygenase activity"/>
    <property type="evidence" value="ECO:0007669"/>
    <property type="project" value="UniProtKB-KW"/>
</dbReference>
<evidence type="ECO:0000259" key="1">
    <source>
        <dbReference type="PROSITE" id="PS51819"/>
    </source>
</evidence>
<name>A0A285TJ01_9HYPH</name>
<dbReference type="STRING" id="538381.GCA_001696535_00892"/>
<dbReference type="SUPFAM" id="SSF54593">
    <property type="entry name" value="Glyoxalase/Bleomycin resistance protein/Dihydroxybiphenyl dioxygenase"/>
    <property type="match status" value="1"/>
</dbReference>
<dbReference type="PANTHER" id="PTHR21366">
    <property type="entry name" value="GLYOXALASE FAMILY PROTEIN"/>
    <property type="match status" value="1"/>
</dbReference>
<accession>A0A285TJ01</accession>
<keyword evidence="2" id="KW-0560">Oxidoreductase</keyword>
<dbReference type="InterPro" id="IPR050383">
    <property type="entry name" value="GlyoxalaseI/FosfomycinResist"/>
</dbReference>
<feature type="domain" description="VOC" evidence="1">
    <location>
        <begin position="9"/>
        <end position="134"/>
    </location>
</feature>
<reference evidence="2 3" key="1">
    <citation type="submission" date="2017-08" db="EMBL/GenBank/DDBJ databases">
        <authorList>
            <person name="de Groot N.N."/>
        </authorList>
    </citation>
    <scope>NUCLEOTIDE SEQUENCE [LARGE SCALE GENOMIC DNA]</scope>
    <source>
        <strain evidence="2 3">USBA 352</strain>
    </source>
</reference>
<sequence length="142" mass="15127">MPTPPPLQGILETAVYVDDLEKAHAFYAGVIGLKRMVGGDRLCAYDAGPGETLLVFARGQTIEDTVTDGGVIPGHHSDGPAHFAFRIAADQLDPWREHLVASGVTLRSEVVWPAGGTSLYVDDPDGNVVEFAAPPLWANFMG</sequence>
<dbReference type="EMBL" id="OBML01000012">
    <property type="protein sequence ID" value="SOC22298.1"/>
    <property type="molecule type" value="Genomic_DNA"/>
</dbReference>
<proteinExistence type="predicted"/>
<organism evidence="2 3">
    <name type="scientific">Stappia indica</name>
    <dbReference type="NCBI Taxonomy" id="538381"/>
    <lineage>
        <taxon>Bacteria</taxon>
        <taxon>Pseudomonadati</taxon>
        <taxon>Pseudomonadota</taxon>
        <taxon>Alphaproteobacteria</taxon>
        <taxon>Hyphomicrobiales</taxon>
        <taxon>Stappiaceae</taxon>
        <taxon>Stappia</taxon>
    </lineage>
</organism>
<dbReference type="InterPro" id="IPR029068">
    <property type="entry name" value="Glyas_Bleomycin-R_OHBP_Dase"/>
</dbReference>
<evidence type="ECO:0000313" key="2">
    <source>
        <dbReference type="EMBL" id="SOC22298.1"/>
    </source>
</evidence>